<protein>
    <submittedName>
        <fullName evidence="3">NADP-dependent oxidoreductase</fullName>
    </submittedName>
</protein>
<dbReference type="Gene3D" id="3.40.50.720">
    <property type="entry name" value="NAD(P)-binding Rossmann-like Domain"/>
    <property type="match status" value="1"/>
</dbReference>
<dbReference type="PROSITE" id="PS01162">
    <property type="entry name" value="QOR_ZETA_CRYSTAL"/>
    <property type="match status" value="1"/>
</dbReference>
<dbReference type="InterPro" id="IPR013149">
    <property type="entry name" value="ADH-like_C"/>
</dbReference>
<evidence type="ECO:0000313" key="4">
    <source>
        <dbReference type="Proteomes" id="UP000734511"/>
    </source>
</evidence>
<dbReference type="CDD" id="cd05288">
    <property type="entry name" value="PGDH"/>
    <property type="match status" value="1"/>
</dbReference>
<evidence type="ECO:0000256" key="1">
    <source>
        <dbReference type="ARBA" id="ARBA00023002"/>
    </source>
</evidence>
<dbReference type="InterPro" id="IPR011032">
    <property type="entry name" value="GroES-like_sf"/>
</dbReference>
<feature type="domain" description="Enoyl reductase (ER)" evidence="2">
    <location>
        <begin position="25"/>
        <end position="353"/>
    </location>
</feature>
<name>A0ABX0ZS96_9ACTN</name>
<dbReference type="SMART" id="SM00829">
    <property type="entry name" value="PKS_ER"/>
    <property type="match status" value="1"/>
</dbReference>
<dbReference type="RefSeq" id="WP_167985705.1">
    <property type="nucleotide sequence ID" value="NZ_JAATEJ010000025.1"/>
</dbReference>
<dbReference type="SUPFAM" id="SSF50129">
    <property type="entry name" value="GroES-like"/>
    <property type="match status" value="1"/>
</dbReference>
<dbReference type="PANTHER" id="PTHR43205">
    <property type="entry name" value="PROSTAGLANDIN REDUCTASE"/>
    <property type="match status" value="1"/>
</dbReference>
<sequence>MNAPSSRPTTSLTSREVRLAAVPRGLPQPADFTVEEVEVPRPAGQVLVRNQAFLVFGGLRTLLGGAAKDTPVPGLAPGDVLFGPTVGEVVSAGEGSEFAAGDVVSHLLGWREYALVPEAGCAAVDPALPDPVAQLASGSAAYGALTRVTGVREGDVVLVTGAAGGVGSLAGQIARLLGAARVIGTTGSPGKAGRLVDELGYDAALTAGSWRDAQGAQAQRDFAAQLAQAAPDGIDVLLDNVGGPQLAAAVKAARQGARFALIGALSGQLAAEGTGGSAPVEIDVFRLILKGVTLRGYLGAEHPGVEEEWAKQFGAWLRAGEIRYPLTRFTGIDRAPHALKELTEGRQFGTVVVELPPRG</sequence>
<comment type="caution">
    <text evidence="3">The sequence shown here is derived from an EMBL/GenBank/DDBJ whole genome shotgun (WGS) entry which is preliminary data.</text>
</comment>
<gene>
    <name evidence="3" type="ORF">HCN08_26095</name>
</gene>
<dbReference type="InterPro" id="IPR045010">
    <property type="entry name" value="MDR_fam"/>
</dbReference>
<dbReference type="InterPro" id="IPR020843">
    <property type="entry name" value="ER"/>
</dbReference>
<evidence type="ECO:0000259" key="2">
    <source>
        <dbReference type="SMART" id="SM00829"/>
    </source>
</evidence>
<dbReference type="Gene3D" id="3.90.180.10">
    <property type="entry name" value="Medium-chain alcohol dehydrogenases, catalytic domain"/>
    <property type="match status" value="1"/>
</dbReference>
<dbReference type="EMBL" id="JAATEJ010000025">
    <property type="protein sequence ID" value="NJP46850.1"/>
    <property type="molecule type" value="Genomic_DNA"/>
</dbReference>
<dbReference type="InterPro" id="IPR002364">
    <property type="entry name" value="Quin_OxRdtase/zeta-crystal_CS"/>
</dbReference>
<keyword evidence="4" id="KW-1185">Reference proteome</keyword>
<dbReference type="InterPro" id="IPR041694">
    <property type="entry name" value="ADH_N_2"/>
</dbReference>
<dbReference type="Pfam" id="PF16884">
    <property type="entry name" value="ADH_N_2"/>
    <property type="match status" value="1"/>
</dbReference>
<dbReference type="SUPFAM" id="SSF51735">
    <property type="entry name" value="NAD(P)-binding Rossmann-fold domains"/>
    <property type="match status" value="1"/>
</dbReference>
<evidence type="ECO:0000313" key="3">
    <source>
        <dbReference type="EMBL" id="NJP46850.1"/>
    </source>
</evidence>
<keyword evidence="1" id="KW-0560">Oxidoreductase</keyword>
<dbReference type="InterPro" id="IPR036291">
    <property type="entry name" value="NAD(P)-bd_dom_sf"/>
</dbReference>
<proteinExistence type="predicted"/>
<accession>A0ABX0ZS96</accession>
<reference evidence="3 4" key="1">
    <citation type="submission" date="2020-03" db="EMBL/GenBank/DDBJ databases">
        <title>WGS of actinomycetes isolated from Thailand.</title>
        <authorList>
            <person name="Thawai C."/>
        </authorList>
    </citation>
    <scope>NUCLEOTIDE SEQUENCE [LARGE SCALE GENOMIC DNA]</scope>
    <source>
        <strain evidence="3 4">PRB2-1</strain>
    </source>
</reference>
<dbReference type="Pfam" id="PF00107">
    <property type="entry name" value="ADH_zinc_N"/>
    <property type="match status" value="1"/>
</dbReference>
<organism evidence="3 4">
    <name type="scientific">Actinacidiphila epipremni</name>
    <dbReference type="NCBI Taxonomy" id="2053013"/>
    <lineage>
        <taxon>Bacteria</taxon>
        <taxon>Bacillati</taxon>
        <taxon>Actinomycetota</taxon>
        <taxon>Actinomycetes</taxon>
        <taxon>Kitasatosporales</taxon>
        <taxon>Streptomycetaceae</taxon>
        <taxon>Actinacidiphila</taxon>
    </lineage>
</organism>
<dbReference type="PANTHER" id="PTHR43205:SF7">
    <property type="entry name" value="PROSTAGLANDIN REDUCTASE 1"/>
    <property type="match status" value="1"/>
</dbReference>
<dbReference type="Proteomes" id="UP000734511">
    <property type="component" value="Unassembled WGS sequence"/>
</dbReference>